<dbReference type="AlphaFoldDB" id="A0A916VZQ3"/>
<sequence length="122" mass="12230">MSRVIALALVVFALAGWVGHGVSHSAKFSDIGAQSTVTLTAPEHASPLAKLPDAGRSLGTQTQGWASADTFGDDAAPLIERSASATNLAFGSAVFTIAAAAAPLAGRRAGAQPRAPPQTPVL</sequence>
<evidence type="ECO:0000313" key="1">
    <source>
        <dbReference type="EMBL" id="GGA55917.1"/>
    </source>
</evidence>
<keyword evidence="2" id="KW-1185">Reference proteome</keyword>
<gene>
    <name evidence="1" type="ORF">GCM10011499_27580</name>
</gene>
<reference evidence="1 2" key="1">
    <citation type="journal article" date="2014" name="Int. J. Syst. Evol. Microbiol.">
        <title>Complete genome sequence of Corynebacterium casei LMG S-19264T (=DSM 44701T), isolated from a smear-ripened cheese.</title>
        <authorList>
            <consortium name="US DOE Joint Genome Institute (JGI-PGF)"/>
            <person name="Walter F."/>
            <person name="Albersmeier A."/>
            <person name="Kalinowski J."/>
            <person name="Ruckert C."/>
        </authorList>
    </citation>
    <scope>NUCLEOTIDE SEQUENCE [LARGE SCALE GENOMIC DNA]</scope>
    <source>
        <strain evidence="1 2">CGMCC 1.15896</strain>
    </source>
</reference>
<accession>A0A916VZQ3</accession>
<name>A0A916VZQ3_9HYPH</name>
<evidence type="ECO:0000313" key="2">
    <source>
        <dbReference type="Proteomes" id="UP000596977"/>
    </source>
</evidence>
<dbReference type="EMBL" id="BMKB01000004">
    <property type="protein sequence ID" value="GGA55917.1"/>
    <property type="molecule type" value="Genomic_DNA"/>
</dbReference>
<proteinExistence type="predicted"/>
<protein>
    <submittedName>
        <fullName evidence="1">Uncharacterized protein</fullName>
    </submittedName>
</protein>
<dbReference type="RefSeq" id="WP_206513492.1">
    <property type="nucleotide sequence ID" value="NZ_RZMW01000032.1"/>
</dbReference>
<dbReference type="Proteomes" id="UP000596977">
    <property type="component" value="Unassembled WGS sequence"/>
</dbReference>
<organism evidence="1 2">
    <name type="scientific">Pelagibacterium lentulum</name>
    <dbReference type="NCBI Taxonomy" id="2029865"/>
    <lineage>
        <taxon>Bacteria</taxon>
        <taxon>Pseudomonadati</taxon>
        <taxon>Pseudomonadota</taxon>
        <taxon>Alphaproteobacteria</taxon>
        <taxon>Hyphomicrobiales</taxon>
        <taxon>Devosiaceae</taxon>
        <taxon>Pelagibacterium</taxon>
    </lineage>
</organism>
<comment type="caution">
    <text evidence="1">The sequence shown here is derived from an EMBL/GenBank/DDBJ whole genome shotgun (WGS) entry which is preliminary data.</text>
</comment>